<dbReference type="Proteomes" id="UP000824533">
    <property type="component" value="Linkage Group LG26"/>
</dbReference>
<sequence length="317" mass="37907">MKLSFFLLCILIYATVGDKRHPRNRLVTPFDRYHFEGVDVTEMPGPHFDIQHDCFGQHLRCIRHTTPLVWVCAFHIETGYFAQYLHECVIYFVNCRQRMERNKTVYGEWSDRDVAYYNGERGDCNEYTRRSRNIEEMVELYFSQDEQTKDRIMSRMSVVQRRSPPSFIDRRNIRPNDWKRDWQNNNKNHNQFRFQNYNSVQPYNMLAYRQMPMSLRIAVAEDSCEVEKKNRKLFSHHLAKFGKPNANNPTIEAYKWCSEMRYRVQYQHSCCQPIPPLWHEDGKQCNRVTSQYEAANASGTWKILPHARTAVAEQTVH</sequence>
<reference evidence="1 2" key="1">
    <citation type="journal article" date="2021" name="Front. Genet.">
        <title>Chromosome-Level Genome Assembly Reveals Significant Gene Expansion in the Toll and IMD Signaling Pathways of Dendrolimus kikuchii.</title>
        <authorList>
            <person name="Zhou J."/>
            <person name="Wu P."/>
            <person name="Xiong Z."/>
            <person name="Liu N."/>
            <person name="Zhao N."/>
            <person name="Ji M."/>
            <person name="Qiu Y."/>
            <person name="Yang B."/>
        </authorList>
    </citation>
    <scope>NUCLEOTIDE SEQUENCE [LARGE SCALE GENOMIC DNA]</scope>
    <source>
        <strain evidence="1">Ann1</strain>
    </source>
</reference>
<protein>
    <submittedName>
        <fullName evidence="1">Uncharacterized protein</fullName>
    </submittedName>
</protein>
<accession>A0ACC1CHE2</accession>
<organism evidence="1 2">
    <name type="scientific">Dendrolimus kikuchii</name>
    <dbReference type="NCBI Taxonomy" id="765133"/>
    <lineage>
        <taxon>Eukaryota</taxon>
        <taxon>Metazoa</taxon>
        <taxon>Ecdysozoa</taxon>
        <taxon>Arthropoda</taxon>
        <taxon>Hexapoda</taxon>
        <taxon>Insecta</taxon>
        <taxon>Pterygota</taxon>
        <taxon>Neoptera</taxon>
        <taxon>Endopterygota</taxon>
        <taxon>Lepidoptera</taxon>
        <taxon>Glossata</taxon>
        <taxon>Ditrysia</taxon>
        <taxon>Bombycoidea</taxon>
        <taxon>Lasiocampidae</taxon>
        <taxon>Dendrolimus</taxon>
    </lineage>
</organism>
<keyword evidence="2" id="KW-1185">Reference proteome</keyword>
<name>A0ACC1CHE2_9NEOP</name>
<proteinExistence type="predicted"/>
<dbReference type="EMBL" id="CM034412">
    <property type="protein sequence ID" value="KAJ0170989.1"/>
    <property type="molecule type" value="Genomic_DNA"/>
</dbReference>
<evidence type="ECO:0000313" key="1">
    <source>
        <dbReference type="EMBL" id="KAJ0170989.1"/>
    </source>
</evidence>
<gene>
    <name evidence="1" type="ORF">K1T71_013761</name>
</gene>
<evidence type="ECO:0000313" key="2">
    <source>
        <dbReference type="Proteomes" id="UP000824533"/>
    </source>
</evidence>
<comment type="caution">
    <text evidence="1">The sequence shown here is derived from an EMBL/GenBank/DDBJ whole genome shotgun (WGS) entry which is preliminary data.</text>
</comment>